<gene>
    <name evidence="2" type="ORF">T265_12413</name>
</gene>
<feature type="region of interest" description="Disordered" evidence="1">
    <location>
        <begin position="1"/>
        <end position="21"/>
    </location>
</feature>
<dbReference type="KEGG" id="ovi:T265_12413"/>
<dbReference type="RefSeq" id="XP_009178277.1">
    <property type="nucleotide sequence ID" value="XM_009180013.1"/>
</dbReference>
<dbReference type="AlphaFoldDB" id="A0A074YT51"/>
<name>A0A074YT51_OPIVI</name>
<sequence length="61" mass="6583">MSLTFGALKPETDPGSHDGFKFRPIRIRKRTNQEKRTADAAAAAATGPVVFRSLIGPLLTT</sequence>
<dbReference type="Proteomes" id="UP000054324">
    <property type="component" value="Unassembled WGS sequence"/>
</dbReference>
<dbReference type="CTD" id="20326581"/>
<dbReference type="STRING" id="6198.A0A074YT51"/>
<reference evidence="2 3" key="1">
    <citation type="submission" date="2013-11" db="EMBL/GenBank/DDBJ databases">
        <title>Opisthorchis viverrini - life in the bile duct.</title>
        <authorList>
            <person name="Young N.D."/>
            <person name="Nagarajan N."/>
            <person name="Lin S.J."/>
            <person name="Korhonen P.K."/>
            <person name="Jex A.R."/>
            <person name="Hall R.S."/>
            <person name="Safavi-Hemami H."/>
            <person name="Kaewkong W."/>
            <person name="Bertrand D."/>
            <person name="Gao S."/>
            <person name="Seet Q."/>
            <person name="Wongkham S."/>
            <person name="Teh B.T."/>
            <person name="Wongkham C."/>
            <person name="Intapan P.M."/>
            <person name="Maleewong W."/>
            <person name="Yang X."/>
            <person name="Hu M."/>
            <person name="Wang Z."/>
            <person name="Hofmann A."/>
            <person name="Sternberg P.W."/>
            <person name="Tan P."/>
            <person name="Wang J."/>
            <person name="Gasser R.B."/>
        </authorList>
    </citation>
    <scope>NUCLEOTIDE SEQUENCE [LARGE SCALE GENOMIC DNA]</scope>
</reference>
<organism evidence="2 3">
    <name type="scientific">Opisthorchis viverrini</name>
    <name type="common">Southeast Asian liver fluke</name>
    <dbReference type="NCBI Taxonomy" id="6198"/>
    <lineage>
        <taxon>Eukaryota</taxon>
        <taxon>Metazoa</taxon>
        <taxon>Spiralia</taxon>
        <taxon>Lophotrochozoa</taxon>
        <taxon>Platyhelminthes</taxon>
        <taxon>Trematoda</taxon>
        <taxon>Digenea</taxon>
        <taxon>Opisthorchiida</taxon>
        <taxon>Opisthorchiata</taxon>
        <taxon>Opisthorchiidae</taxon>
        <taxon>Opisthorchis</taxon>
    </lineage>
</organism>
<dbReference type="GeneID" id="20326581"/>
<evidence type="ECO:0000256" key="1">
    <source>
        <dbReference type="SAM" id="MobiDB-lite"/>
    </source>
</evidence>
<keyword evidence="3" id="KW-1185">Reference proteome</keyword>
<accession>A0A074YT51</accession>
<dbReference type="EMBL" id="KL638388">
    <property type="protein sequence ID" value="KER17976.1"/>
    <property type="molecule type" value="Genomic_DNA"/>
</dbReference>
<protein>
    <submittedName>
        <fullName evidence="2">Uncharacterized protein</fullName>
    </submittedName>
</protein>
<proteinExistence type="predicted"/>
<evidence type="ECO:0000313" key="3">
    <source>
        <dbReference type="Proteomes" id="UP000054324"/>
    </source>
</evidence>
<evidence type="ECO:0000313" key="2">
    <source>
        <dbReference type="EMBL" id="KER17976.1"/>
    </source>
</evidence>
<feature type="compositionally biased region" description="Basic and acidic residues" evidence="1">
    <location>
        <begin position="10"/>
        <end position="21"/>
    </location>
</feature>